<evidence type="ECO:0000313" key="2">
    <source>
        <dbReference type="Proteomes" id="UP001341281"/>
    </source>
</evidence>
<dbReference type="AlphaFoldDB" id="A0AAQ3TR00"/>
<dbReference type="EMBL" id="CP144749">
    <property type="protein sequence ID" value="WVZ75587.1"/>
    <property type="molecule type" value="Genomic_DNA"/>
</dbReference>
<name>A0AAQ3TR00_PASNO</name>
<organism evidence="1 2">
    <name type="scientific">Paspalum notatum var. saurae</name>
    <dbReference type="NCBI Taxonomy" id="547442"/>
    <lineage>
        <taxon>Eukaryota</taxon>
        <taxon>Viridiplantae</taxon>
        <taxon>Streptophyta</taxon>
        <taxon>Embryophyta</taxon>
        <taxon>Tracheophyta</taxon>
        <taxon>Spermatophyta</taxon>
        <taxon>Magnoliopsida</taxon>
        <taxon>Liliopsida</taxon>
        <taxon>Poales</taxon>
        <taxon>Poaceae</taxon>
        <taxon>PACMAD clade</taxon>
        <taxon>Panicoideae</taxon>
        <taxon>Andropogonodae</taxon>
        <taxon>Paspaleae</taxon>
        <taxon>Paspalinae</taxon>
        <taxon>Paspalum</taxon>
    </lineage>
</organism>
<proteinExistence type="predicted"/>
<evidence type="ECO:0000313" key="1">
    <source>
        <dbReference type="EMBL" id="WVZ75587.1"/>
    </source>
</evidence>
<protein>
    <submittedName>
        <fullName evidence="1">Uncharacterized protein</fullName>
    </submittedName>
</protein>
<reference evidence="1 2" key="1">
    <citation type="submission" date="2024-02" db="EMBL/GenBank/DDBJ databases">
        <title>High-quality chromosome-scale genome assembly of Pensacola bahiagrass (Paspalum notatum Flugge var. saurae).</title>
        <authorList>
            <person name="Vega J.M."/>
            <person name="Podio M."/>
            <person name="Orjuela J."/>
            <person name="Siena L.A."/>
            <person name="Pessino S.C."/>
            <person name="Combes M.C."/>
            <person name="Mariac C."/>
            <person name="Albertini E."/>
            <person name="Pupilli F."/>
            <person name="Ortiz J.P.A."/>
            <person name="Leblanc O."/>
        </authorList>
    </citation>
    <scope>NUCLEOTIDE SEQUENCE [LARGE SCALE GENOMIC DNA]</scope>
    <source>
        <strain evidence="1">R1</strain>
        <tissue evidence="1">Leaf</tissue>
    </source>
</reference>
<sequence>MSGDTLRWLLFPFSLIGEAKIWCKQTVGYRPPLRSIQLPTARERILRGSLGMLQSSGFLRAGLGYFRGMVATTLRSGPYTRSRSLSRPSLWRVVLPLDTIRGKKSSRQNPRESF</sequence>
<accession>A0AAQ3TR00</accession>
<keyword evidence="2" id="KW-1185">Reference proteome</keyword>
<dbReference type="Proteomes" id="UP001341281">
    <property type="component" value="Chromosome 05"/>
</dbReference>
<gene>
    <name evidence="1" type="ORF">U9M48_023626</name>
</gene>